<comment type="caution">
    <text evidence="1">The sequence shown here is derived from an EMBL/GenBank/DDBJ whole genome shotgun (WGS) entry which is preliminary data.</text>
</comment>
<dbReference type="Proteomes" id="UP001195483">
    <property type="component" value="Unassembled WGS sequence"/>
</dbReference>
<reference evidence="1" key="1">
    <citation type="journal article" date="2021" name="Genome Biol. Evol.">
        <title>A High-Quality Reference Genome for a Parasitic Bivalve with Doubly Uniparental Inheritance (Bivalvia: Unionida).</title>
        <authorList>
            <person name="Smith C.H."/>
        </authorList>
    </citation>
    <scope>NUCLEOTIDE SEQUENCE</scope>
    <source>
        <strain evidence="1">CHS0354</strain>
    </source>
</reference>
<evidence type="ECO:0000313" key="2">
    <source>
        <dbReference type="Proteomes" id="UP001195483"/>
    </source>
</evidence>
<gene>
    <name evidence="1" type="ORF">CHS0354_005807</name>
</gene>
<accession>A0AAE0SV64</accession>
<keyword evidence="2" id="KW-1185">Reference proteome</keyword>
<reference evidence="1" key="3">
    <citation type="submission" date="2023-05" db="EMBL/GenBank/DDBJ databases">
        <authorList>
            <person name="Smith C.H."/>
        </authorList>
    </citation>
    <scope>NUCLEOTIDE SEQUENCE</scope>
    <source>
        <strain evidence="1">CHS0354</strain>
        <tissue evidence="1">Mantle</tissue>
    </source>
</reference>
<evidence type="ECO:0000313" key="1">
    <source>
        <dbReference type="EMBL" id="KAK3598526.1"/>
    </source>
</evidence>
<dbReference type="AlphaFoldDB" id="A0AAE0SV64"/>
<organism evidence="1 2">
    <name type="scientific">Potamilus streckersoni</name>
    <dbReference type="NCBI Taxonomy" id="2493646"/>
    <lineage>
        <taxon>Eukaryota</taxon>
        <taxon>Metazoa</taxon>
        <taxon>Spiralia</taxon>
        <taxon>Lophotrochozoa</taxon>
        <taxon>Mollusca</taxon>
        <taxon>Bivalvia</taxon>
        <taxon>Autobranchia</taxon>
        <taxon>Heteroconchia</taxon>
        <taxon>Palaeoheterodonta</taxon>
        <taxon>Unionida</taxon>
        <taxon>Unionoidea</taxon>
        <taxon>Unionidae</taxon>
        <taxon>Ambleminae</taxon>
        <taxon>Lampsilini</taxon>
        <taxon>Potamilus</taxon>
    </lineage>
</organism>
<name>A0AAE0SV64_9BIVA</name>
<dbReference type="EMBL" id="JAEAOA010000409">
    <property type="protein sequence ID" value="KAK3598526.1"/>
    <property type="molecule type" value="Genomic_DNA"/>
</dbReference>
<protein>
    <submittedName>
        <fullName evidence="1">Uncharacterized protein</fullName>
    </submittedName>
</protein>
<sequence length="161" mass="18059">MDFSSGLSNLSKKVQLFRLMLFGERVAVVATIDRTVEIFPFRTNRYDPSTIAIRVVIVTFRSNEDWEVIVGSVVLANDGIPSIVYKGLKSVFVLPLDFKNHVWDLLTPVFSFYLRPPRIVPSDPITPCNKGCAMFPSKGANMGANRGKIAIPPRCTNIFFF</sequence>
<reference evidence="1" key="2">
    <citation type="journal article" date="2021" name="Genome Biol. Evol.">
        <title>Developing a high-quality reference genome for a parasitic bivalve with doubly uniparental inheritance (Bivalvia: Unionida).</title>
        <authorList>
            <person name="Smith C.H."/>
        </authorList>
    </citation>
    <scope>NUCLEOTIDE SEQUENCE</scope>
    <source>
        <strain evidence="1">CHS0354</strain>
        <tissue evidence="1">Mantle</tissue>
    </source>
</reference>
<proteinExistence type="predicted"/>